<dbReference type="GO" id="GO:0016787">
    <property type="term" value="F:hydrolase activity"/>
    <property type="evidence" value="ECO:0007669"/>
    <property type="project" value="UniProtKB-KW"/>
</dbReference>
<dbReference type="GO" id="GO:0004518">
    <property type="term" value="F:nuclease activity"/>
    <property type="evidence" value="ECO:0007669"/>
    <property type="project" value="UniProtKB-KW"/>
</dbReference>
<evidence type="ECO:0000256" key="6">
    <source>
        <dbReference type="ARBA" id="ARBA00022801"/>
    </source>
</evidence>
<keyword evidence="5" id="KW-0479">Metal-binding</keyword>
<feature type="domain" description="DDE Tnp4" evidence="9">
    <location>
        <begin position="141"/>
        <end position="272"/>
    </location>
</feature>
<evidence type="ECO:0000313" key="10">
    <source>
        <dbReference type="EMBL" id="KAL0000017.1"/>
    </source>
</evidence>
<accession>A0AAW2CRE0</accession>
<comment type="cofactor">
    <cofactor evidence="1">
        <name>a divalent metal cation</name>
        <dbReference type="ChEBI" id="CHEBI:60240"/>
    </cofactor>
</comment>
<feature type="compositionally biased region" description="Polar residues" evidence="8">
    <location>
        <begin position="39"/>
        <end position="62"/>
    </location>
</feature>
<feature type="region of interest" description="Disordered" evidence="8">
    <location>
        <begin position="1"/>
        <end position="69"/>
    </location>
</feature>
<gene>
    <name evidence="10" type="ORF">SO802_019619</name>
</gene>
<proteinExistence type="inferred from homology"/>
<evidence type="ECO:0000256" key="1">
    <source>
        <dbReference type="ARBA" id="ARBA00001968"/>
    </source>
</evidence>
<name>A0AAW2CRE0_9ROSI</name>
<evidence type="ECO:0000313" key="11">
    <source>
        <dbReference type="Proteomes" id="UP001459277"/>
    </source>
</evidence>
<dbReference type="PANTHER" id="PTHR22930:SF221">
    <property type="entry name" value="NUCLEASE HARBI1"/>
    <property type="match status" value="1"/>
</dbReference>
<dbReference type="Pfam" id="PF13359">
    <property type="entry name" value="DDE_Tnp_4"/>
    <property type="match status" value="1"/>
</dbReference>
<dbReference type="AlphaFoldDB" id="A0AAW2CRE0"/>
<evidence type="ECO:0000256" key="4">
    <source>
        <dbReference type="ARBA" id="ARBA00022722"/>
    </source>
</evidence>
<evidence type="ECO:0000256" key="5">
    <source>
        <dbReference type="ARBA" id="ARBA00022723"/>
    </source>
</evidence>
<comment type="caution">
    <text evidence="10">The sequence shown here is derived from an EMBL/GenBank/DDBJ whole genome shotgun (WGS) entry which is preliminary data.</text>
</comment>
<comment type="subcellular location">
    <subcellularLocation>
        <location evidence="2">Nucleus</location>
    </subcellularLocation>
</comment>
<dbReference type="EMBL" id="JAZDWU010000006">
    <property type="protein sequence ID" value="KAL0000017.1"/>
    <property type="molecule type" value="Genomic_DNA"/>
</dbReference>
<reference evidence="10 11" key="1">
    <citation type="submission" date="2024-01" db="EMBL/GenBank/DDBJ databases">
        <title>A telomere-to-telomere, gap-free genome of sweet tea (Lithocarpus litseifolius).</title>
        <authorList>
            <person name="Zhou J."/>
        </authorList>
    </citation>
    <scope>NUCLEOTIDE SEQUENCE [LARGE SCALE GENOMIC DNA]</scope>
    <source>
        <strain evidence="10">Zhou-2022a</strain>
        <tissue evidence="10">Leaf</tissue>
    </source>
</reference>
<evidence type="ECO:0000256" key="8">
    <source>
        <dbReference type="SAM" id="MobiDB-lite"/>
    </source>
</evidence>
<evidence type="ECO:0000259" key="9">
    <source>
        <dbReference type="Pfam" id="PF13359"/>
    </source>
</evidence>
<keyword evidence="7" id="KW-0539">Nucleus</keyword>
<dbReference type="InterPro" id="IPR027806">
    <property type="entry name" value="HARBI1_dom"/>
</dbReference>
<dbReference type="PANTHER" id="PTHR22930">
    <property type="match status" value="1"/>
</dbReference>
<protein>
    <recommendedName>
        <fullName evidence="9">DDE Tnp4 domain-containing protein</fullName>
    </recommendedName>
</protein>
<dbReference type="GO" id="GO:0046872">
    <property type="term" value="F:metal ion binding"/>
    <property type="evidence" value="ECO:0007669"/>
    <property type="project" value="UniProtKB-KW"/>
</dbReference>
<dbReference type="Proteomes" id="UP001459277">
    <property type="component" value="Unassembled WGS sequence"/>
</dbReference>
<keyword evidence="11" id="KW-1185">Reference proteome</keyword>
<evidence type="ECO:0000256" key="7">
    <source>
        <dbReference type="ARBA" id="ARBA00023242"/>
    </source>
</evidence>
<evidence type="ECO:0000256" key="2">
    <source>
        <dbReference type="ARBA" id="ARBA00004123"/>
    </source>
</evidence>
<evidence type="ECO:0000256" key="3">
    <source>
        <dbReference type="ARBA" id="ARBA00006958"/>
    </source>
</evidence>
<keyword evidence="6" id="KW-0378">Hydrolase</keyword>
<keyword evidence="4" id="KW-0540">Nuclease</keyword>
<dbReference type="GO" id="GO:0005634">
    <property type="term" value="C:nucleus"/>
    <property type="evidence" value="ECO:0007669"/>
    <property type="project" value="UniProtKB-SubCell"/>
</dbReference>
<dbReference type="InterPro" id="IPR045249">
    <property type="entry name" value="HARBI1-like"/>
</dbReference>
<comment type="similarity">
    <text evidence="3">Belongs to the HARBI1 family.</text>
</comment>
<organism evidence="10 11">
    <name type="scientific">Lithocarpus litseifolius</name>
    <dbReference type="NCBI Taxonomy" id="425828"/>
    <lineage>
        <taxon>Eukaryota</taxon>
        <taxon>Viridiplantae</taxon>
        <taxon>Streptophyta</taxon>
        <taxon>Embryophyta</taxon>
        <taxon>Tracheophyta</taxon>
        <taxon>Spermatophyta</taxon>
        <taxon>Magnoliopsida</taxon>
        <taxon>eudicotyledons</taxon>
        <taxon>Gunneridae</taxon>
        <taxon>Pentapetalae</taxon>
        <taxon>rosids</taxon>
        <taxon>fabids</taxon>
        <taxon>Fagales</taxon>
        <taxon>Fagaceae</taxon>
        <taxon>Lithocarpus</taxon>
    </lineage>
</organism>
<sequence>MDPFFKYTPSNNATGGAGDSSDSSEFKDNQCDMSLDIDSLQQGHTSQSRSLGQKRTSESIPSQKKKKKIGGAAMLDNRISQLINHSGKTISRHFEKMITLLGARFAAAYVKLSDPTFSEIPSQLQDHPIYWRHFQDCIGAIDGTHVIAHVPTEKSIPHFGRKGYPTQNVMAACDFDMLFTFVLLGWKGAAHDTSIFLDTICKQSNNFPNPPPGKYYVVDSGYPMMKGYLAPYKGISYHLQKFRRRGGSPRTRHEKLNYAHSSLRCVIERTFGV</sequence>